<feature type="compositionally biased region" description="Basic residues" evidence="6">
    <location>
        <begin position="759"/>
        <end position="778"/>
    </location>
</feature>
<feature type="compositionally biased region" description="Basic and acidic residues" evidence="6">
    <location>
        <begin position="264"/>
        <end position="273"/>
    </location>
</feature>
<feature type="domain" description="RRM" evidence="7">
    <location>
        <begin position="351"/>
        <end position="466"/>
    </location>
</feature>
<feature type="region of interest" description="Disordered" evidence="6">
    <location>
        <begin position="264"/>
        <end position="351"/>
    </location>
</feature>
<dbReference type="Proteomes" id="UP000030752">
    <property type="component" value="Unassembled WGS sequence"/>
</dbReference>
<feature type="compositionally biased region" description="Acidic residues" evidence="6">
    <location>
        <begin position="287"/>
        <end position="297"/>
    </location>
</feature>
<organism evidence="8 9">
    <name type="scientific">Cyphellophora europaea (strain CBS 101466)</name>
    <name type="common">Phialophora europaea</name>
    <dbReference type="NCBI Taxonomy" id="1220924"/>
    <lineage>
        <taxon>Eukaryota</taxon>
        <taxon>Fungi</taxon>
        <taxon>Dikarya</taxon>
        <taxon>Ascomycota</taxon>
        <taxon>Pezizomycotina</taxon>
        <taxon>Eurotiomycetes</taxon>
        <taxon>Chaetothyriomycetidae</taxon>
        <taxon>Chaetothyriales</taxon>
        <taxon>Cyphellophoraceae</taxon>
        <taxon>Cyphellophora</taxon>
    </lineage>
</organism>
<feature type="compositionally biased region" description="Polar residues" evidence="6">
    <location>
        <begin position="26"/>
        <end position="40"/>
    </location>
</feature>
<dbReference type="HOGENOM" id="CLU_011608_3_0_1"/>
<feature type="compositionally biased region" description="Basic and acidic residues" evidence="6">
    <location>
        <begin position="683"/>
        <end position="698"/>
    </location>
</feature>
<comment type="subcellular location">
    <subcellularLocation>
        <location evidence="1">Nucleus</location>
    </subcellularLocation>
</comment>
<dbReference type="eggNOG" id="KOG0127">
    <property type="taxonomic scope" value="Eukaryota"/>
</dbReference>
<feature type="compositionally biased region" description="Basic and acidic residues" evidence="6">
    <location>
        <begin position="41"/>
        <end position="51"/>
    </location>
</feature>
<feature type="domain" description="RRM" evidence="7">
    <location>
        <begin position="540"/>
        <end position="676"/>
    </location>
</feature>
<dbReference type="OrthoDB" id="267048at2759"/>
<dbReference type="Gene3D" id="3.30.70.330">
    <property type="match status" value="4"/>
</dbReference>
<protein>
    <recommendedName>
        <fullName evidence="7">RRM domain-containing protein</fullName>
    </recommendedName>
</protein>
<dbReference type="STRING" id="1220924.W2RKT0"/>
<evidence type="ECO:0000256" key="6">
    <source>
        <dbReference type="SAM" id="MobiDB-lite"/>
    </source>
</evidence>
<evidence type="ECO:0000259" key="7">
    <source>
        <dbReference type="PROSITE" id="PS50102"/>
    </source>
</evidence>
<gene>
    <name evidence="8" type="ORF">HMPREF1541_08595</name>
</gene>
<evidence type="ECO:0000256" key="3">
    <source>
        <dbReference type="ARBA" id="ARBA00022884"/>
    </source>
</evidence>
<dbReference type="SUPFAM" id="SSF54928">
    <property type="entry name" value="RNA-binding domain, RBD"/>
    <property type="match status" value="3"/>
</dbReference>
<feature type="domain" description="RRM" evidence="7">
    <location>
        <begin position="51"/>
        <end position="129"/>
    </location>
</feature>
<feature type="compositionally biased region" description="Basic and acidic residues" evidence="6">
    <location>
        <begin position="736"/>
        <end position="758"/>
    </location>
</feature>
<dbReference type="InterPro" id="IPR034808">
    <property type="entry name" value="Nop4p_RRM3"/>
</dbReference>
<dbReference type="EMBL" id="KB822725">
    <property type="protein sequence ID" value="ETN36318.1"/>
    <property type="molecule type" value="Genomic_DNA"/>
</dbReference>
<feature type="region of interest" description="Disordered" evidence="6">
    <location>
        <begin position="575"/>
        <end position="601"/>
    </location>
</feature>
<feature type="region of interest" description="Disordered" evidence="6">
    <location>
        <begin position="129"/>
        <end position="162"/>
    </location>
</feature>
<keyword evidence="9" id="KW-1185">Reference proteome</keyword>
<dbReference type="InParanoid" id="W2RKT0"/>
<feature type="compositionally biased region" description="Low complexity" evidence="6">
    <location>
        <begin position="706"/>
        <end position="722"/>
    </location>
</feature>
<feature type="region of interest" description="Disordered" evidence="6">
    <location>
        <begin position="1"/>
        <end position="51"/>
    </location>
</feature>
<dbReference type="GeneID" id="19975934"/>
<dbReference type="InterPro" id="IPR051945">
    <property type="entry name" value="RRM_MRD1_RNA_proc_ribogen"/>
</dbReference>
<dbReference type="InterPro" id="IPR012677">
    <property type="entry name" value="Nucleotide-bd_a/b_plait_sf"/>
</dbReference>
<name>W2RKT0_CYPE1</name>
<dbReference type="InterPro" id="IPR035979">
    <property type="entry name" value="RBD_domain_sf"/>
</dbReference>
<feature type="region of interest" description="Disordered" evidence="6">
    <location>
        <begin position="683"/>
        <end position="778"/>
    </location>
</feature>
<evidence type="ECO:0000256" key="2">
    <source>
        <dbReference type="ARBA" id="ARBA00022737"/>
    </source>
</evidence>
<dbReference type="CDD" id="cd12676">
    <property type="entry name" value="RRM3_Nop4p"/>
    <property type="match status" value="1"/>
</dbReference>
<keyword evidence="3 5" id="KW-0694">RNA-binding</keyword>
<feature type="compositionally biased region" description="Basic and acidic residues" evidence="6">
    <location>
        <begin position="575"/>
        <end position="597"/>
    </location>
</feature>
<accession>W2RKT0</accession>
<dbReference type="AlphaFoldDB" id="W2RKT0"/>
<evidence type="ECO:0000256" key="5">
    <source>
        <dbReference type="PROSITE-ProRule" id="PRU00176"/>
    </source>
</evidence>
<sequence length="778" mass="85679">MAPSSKRRKLSDGSPAAPVITPATAMPQSPTSSVQALSTDTPKDKDKDNRRSLFVRSLPSSVTNTTLAAHFSETFPLKHATVVLDPATKISRGFGFVTFTDAADARAAAEQFDGSTLEGRKIRVEVAESRHRDTDANGAEGVPRQKGQKGGGATTNTTGERLRKERELLRQETQGQPPKLIVRNLPWSVKTGDDLGKLFLSYGKVKHAVVPRRASDDEKKGQYGFGIVIIRGRKNAERALKGVNGKEVDGRVLAVDWAVEKEDWEKAKAKGDGEEATEATGEQSTVVDDDALEDGKDDEVHDAAPSDENIDDDSDAGINLSSIDEDDAEDETMEDASIEDEGPPKPDTSLSTVFIRNLPYDTDDATLREHFNQFGLTRYARVVYDHETERPRGTGFVCFVEEDAAKECVKNAPKKHNPLDAASTADPKARRRGEQITHSILQNEASDPTGAYTLAGRVLQVSRALPKADADRRAADGANVREKAREADKRRLYLLSEGTVPKGSKLYNSLSKTELDIREASAKQRQKLIKSNPNLGISLTRLSIRNLPRSIGSKELKALARQALVGFAQDVKEGKRSPLSAEEQKRGGEEMREAEKRRKEKGVGVVKQAKVVFEGKEGGKVNEGAGGRSRGYGFVEYWAHRSALAGLRWMNGHLALPKEGAEGERGKRLIVEFAIEDARVVQRRGEREGKAQRKRTEDGQAEESSKAYGGKNAKNGKYGNINPQDRRGKNDKKRKRVEEEVVKESKRAKVDDDEDKNKIAKRNRIISKKRHARKARKG</sequence>
<feature type="domain" description="RRM" evidence="7">
    <location>
        <begin position="178"/>
        <end position="260"/>
    </location>
</feature>
<dbReference type="PANTHER" id="PTHR48039">
    <property type="entry name" value="RNA-BINDING MOTIF PROTEIN 14B"/>
    <property type="match status" value="1"/>
</dbReference>
<feature type="compositionally biased region" description="Acidic residues" evidence="6">
    <location>
        <begin position="323"/>
        <end position="341"/>
    </location>
</feature>
<keyword evidence="4" id="KW-0539">Nucleus</keyword>
<proteinExistence type="predicted"/>
<dbReference type="PANTHER" id="PTHR48039:SF5">
    <property type="entry name" value="RNA-BINDING PROTEIN 28"/>
    <property type="match status" value="1"/>
</dbReference>
<evidence type="ECO:0000256" key="1">
    <source>
        <dbReference type="ARBA" id="ARBA00004123"/>
    </source>
</evidence>
<dbReference type="RefSeq" id="XP_008721136.1">
    <property type="nucleotide sequence ID" value="XM_008722914.1"/>
</dbReference>
<keyword evidence="2" id="KW-0677">Repeat</keyword>
<dbReference type="GO" id="GO:0005730">
    <property type="term" value="C:nucleolus"/>
    <property type="evidence" value="ECO:0007669"/>
    <property type="project" value="TreeGrafter"/>
</dbReference>
<dbReference type="VEuPathDB" id="FungiDB:HMPREF1541_08595"/>
<evidence type="ECO:0000256" key="4">
    <source>
        <dbReference type="ARBA" id="ARBA00023242"/>
    </source>
</evidence>
<dbReference type="Pfam" id="PF00076">
    <property type="entry name" value="RRM_1"/>
    <property type="match status" value="3"/>
</dbReference>
<evidence type="ECO:0000313" key="9">
    <source>
        <dbReference type="Proteomes" id="UP000030752"/>
    </source>
</evidence>
<evidence type="ECO:0000313" key="8">
    <source>
        <dbReference type="EMBL" id="ETN36318.1"/>
    </source>
</evidence>
<dbReference type="PROSITE" id="PS50102">
    <property type="entry name" value="RRM"/>
    <property type="match status" value="4"/>
</dbReference>
<dbReference type="FunFam" id="3.30.70.330:FF:000406">
    <property type="entry name" value="Related to Nucleolar protein NOP4"/>
    <property type="match status" value="1"/>
</dbReference>
<reference evidence="8 9" key="1">
    <citation type="submission" date="2013-03" db="EMBL/GenBank/DDBJ databases">
        <title>The Genome Sequence of Phialophora europaea CBS 101466.</title>
        <authorList>
            <consortium name="The Broad Institute Genomics Platform"/>
            <person name="Cuomo C."/>
            <person name="de Hoog S."/>
            <person name="Gorbushina A."/>
            <person name="Walker B."/>
            <person name="Young S.K."/>
            <person name="Zeng Q."/>
            <person name="Gargeya S."/>
            <person name="Fitzgerald M."/>
            <person name="Haas B."/>
            <person name="Abouelleil A."/>
            <person name="Allen A.W."/>
            <person name="Alvarado L."/>
            <person name="Arachchi H.M."/>
            <person name="Berlin A.M."/>
            <person name="Chapman S.B."/>
            <person name="Gainer-Dewar J."/>
            <person name="Goldberg J."/>
            <person name="Griggs A."/>
            <person name="Gujja S."/>
            <person name="Hansen M."/>
            <person name="Howarth C."/>
            <person name="Imamovic A."/>
            <person name="Ireland A."/>
            <person name="Larimer J."/>
            <person name="McCowan C."/>
            <person name="Murphy C."/>
            <person name="Pearson M."/>
            <person name="Poon T.W."/>
            <person name="Priest M."/>
            <person name="Roberts A."/>
            <person name="Saif S."/>
            <person name="Shea T."/>
            <person name="Sisk P."/>
            <person name="Sykes S."/>
            <person name="Wortman J."/>
            <person name="Nusbaum C."/>
            <person name="Birren B."/>
        </authorList>
    </citation>
    <scope>NUCLEOTIDE SEQUENCE [LARGE SCALE GENOMIC DNA]</scope>
    <source>
        <strain evidence="8 9">CBS 101466</strain>
    </source>
</reference>
<dbReference type="InterPro" id="IPR000504">
    <property type="entry name" value="RRM_dom"/>
</dbReference>
<dbReference type="SMART" id="SM00360">
    <property type="entry name" value="RRM"/>
    <property type="match status" value="4"/>
</dbReference>
<dbReference type="FunCoup" id="W2RKT0">
    <property type="interactions" value="1172"/>
</dbReference>
<dbReference type="GO" id="GO:0003729">
    <property type="term" value="F:mRNA binding"/>
    <property type="evidence" value="ECO:0007669"/>
    <property type="project" value="TreeGrafter"/>
</dbReference>